<proteinExistence type="predicted"/>
<reference evidence="2" key="1">
    <citation type="journal article" date="2019" name="Int. J. Syst. Evol. Microbiol.">
        <title>The Global Catalogue of Microorganisms (GCM) 10K type strain sequencing project: providing services to taxonomists for standard genome sequencing and annotation.</title>
        <authorList>
            <consortium name="The Broad Institute Genomics Platform"/>
            <consortium name="The Broad Institute Genome Sequencing Center for Infectious Disease"/>
            <person name="Wu L."/>
            <person name="Ma J."/>
        </authorList>
    </citation>
    <scope>NUCLEOTIDE SEQUENCE [LARGE SCALE GENOMIC DNA]</scope>
    <source>
        <strain evidence="2">JCM 6242</strain>
    </source>
</reference>
<dbReference type="PANTHER" id="PTHR20883:SF48">
    <property type="entry name" value="ECTOINE DIOXYGENASE"/>
    <property type="match status" value="1"/>
</dbReference>
<dbReference type="EMBL" id="BAAAVI010000015">
    <property type="protein sequence ID" value="GAA2866018.1"/>
    <property type="molecule type" value="Genomic_DNA"/>
</dbReference>
<evidence type="ECO:0008006" key="3">
    <source>
        <dbReference type="Google" id="ProtNLM"/>
    </source>
</evidence>
<comment type="caution">
    <text evidence="1">The sequence shown here is derived from an EMBL/GenBank/DDBJ whole genome shotgun (WGS) entry which is preliminary data.</text>
</comment>
<name>A0ABP6IBH8_9ACTN</name>
<dbReference type="SUPFAM" id="SSF51197">
    <property type="entry name" value="Clavaminate synthase-like"/>
    <property type="match status" value="1"/>
</dbReference>
<dbReference type="Pfam" id="PF05721">
    <property type="entry name" value="PhyH"/>
    <property type="match status" value="1"/>
</dbReference>
<dbReference type="RefSeq" id="WP_344970776.1">
    <property type="nucleotide sequence ID" value="NZ_BAAAVI010000015.1"/>
</dbReference>
<evidence type="ECO:0000313" key="1">
    <source>
        <dbReference type="EMBL" id="GAA2866018.1"/>
    </source>
</evidence>
<evidence type="ECO:0000313" key="2">
    <source>
        <dbReference type="Proteomes" id="UP001500831"/>
    </source>
</evidence>
<gene>
    <name evidence="1" type="ORF">GCM10010517_25430</name>
</gene>
<keyword evidence="2" id="KW-1185">Reference proteome</keyword>
<organism evidence="1 2">
    <name type="scientific">Streptosporangium fragile</name>
    <dbReference type="NCBI Taxonomy" id="46186"/>
    <lineage>
        <taxon>Bacteria</taxon>
        <taxon>Bacillati</taxon>
        <taxon>Actinomycetota</taxon>
        <taxon>Actinomycetes</taxon>
        <taxon>Streptosporangiales</taxon>
        <taxon>Streptosporangiaceae</taxon>
        <taxon>Streptosporangium</taxon>
    </lineage>
</organism>
<dbReference type="Gene3D" id="2.60.120.620">
    <property type="entry name" value="q2cbj1_9rhob like domain"/>
    <property type="match status" value="1"/>
</dbReference>
<dbReference type="PANTHER" id="PTHR20883">
    <property type="entry name" value="PHYTANOYL-COA DIOXYGENASE DOMAIN CONTAINING 1"/>
    <property type="match status" value="1"/>
</dbReference>
<sequence>MARTTGRTLSAEDLEFYRESDYPVRDRLLRPDRFEALKEHFEQKLAGLSEGEFPEDADVPHFTDPALFRWLSDEDVLDLVETILGPDTALFSARFFCKPAGDGKSVPRHQDAHYWRETIDPATEAITVWPAIDPSGRRNGCRKVIHGSHLGKASRYRDVTETGSVLDEELDRSEVDVGRAVPVELEPNQAGIHAAGLVHGSDANVSSLRRCGFTMR</sequence>
<dbReference type="Proteomes" id="UP001500831">
    <property type="component" value="Unassembled WGS sequence"/>
</dbReference>
<protein>
    <recommendedName>
        <fullName evidence="3">Phytanoyl-CoA dioxygenase</fullName>
    </recommendedName>
</protein>
<dbReference type="InterPro" id="IPR008775">
    <property type="entry name" value="Phytyl_CoA_dOase-like"/>
</dbReference>
<accession>A0ABP6IBH8</accession>